<dbReference type="Gene3D" id="3.90.1200.10">
    <property type="match status" value="1"/>
</dbReference>
<dbReference type="GO" id="GO:0016301">
    <property type="term" value="F:kinase activity"/>
    <property type="evidence" value="ECO:0007669"/>
    <property type="project" value="UniProtKB-KW"/>
</dbReference>
<reference evidence="3 4" key="1">
    <citation type="submission" date="2021-03" db="EMBL/GenBank/DDBJ databases">
        <title>Genomic Encyclopedia of Type Strains, Phase IV (KMG-IV): sequencing the most valuable type-strain genomes for metagenomic binning, comparative biology and taxonomic classification.</title>
        <authorList>
            <person name="Goeker M."/>
        </authorList>
    </citation>
    <scope>NUCLEOTIDE SEQUENCE [LARGE SCALE GENOMIC DNA]</scope>
    <source>
        <strain evidence="3 4">DSM 23491</strain>
    </source>
</reference>
<accession>A0ABS4H5S5</accession>
<dbReference type="Proteomes" id="UP001519273">
    <property type="component" value="Unassembled WGS sequence"/>
</dbReference>
<feature type="domain" description="Aminoglycoside phosphotransferase" evidence="2">
    <location>
        <begin position="5"/>
        <end position="226"/>
    </location>
</feature>
<proteinExistence type="inferred from homology"/>
<dbReference type="Pfam" id="PF01636">
    <property type="entry name" value="APH"/>
    <property type="match status" value="1"/>
</dbReference>
<comment type="similarity">
    <text evidence="1">Belongs to the pseudomonas-type ThrB family.</text>
</comment>
<protein>
    <submittedName>
        <fullName evidence="3">Ser/Thr protein kinase RdoA (MazF antagonist)</fullName>
    </submittedName>
</protein>
<evidence type="ECO:0000256" key="1">
    <source>
        <dbReference type="ARBA" id="ARBA00038240"/>
    </source>
</evidence>
<evidence type="ECO:0000313" key="3">
    <source>
        <dbReference type="EMBL" id="MBP1937877.1"/>
    </source>
</evidence>
<keyword evidence="3" id="KW-0808">Transferase</keyword>
<dbReference type="InterPro" id="IPR002575">
    <property type="entry name" value="Aminoglycoside_PTrfase"/>
</dbReference>
<keyword evidence="3" id="KW-0418">Kinase</keyword>
<dbReference type="InterPro" id="IPR011009">
    <property type="entry name" value="Kinase-like_dom_sf"/>
</dbReference>
<dbReference type="SUPFAM" id="SSF56112">
    <property type="entry name" value="Protein kinase-like (PK-like)"/>
    <property type="match status" value="1"/>
</dbReference>
<organism evidence="3 4">
    <name type="scientific">Paenibacillus sediminis</name>
    <dbReference type="NCBI Taxonomy" id="664909"/>
    <lineage>
        <taxon>Bacteria</taxon>
        <taxon>Bacillati</taxon>
        <taxon>Bacillota</taxon>
        <taxon>Bacilli</taxon>
        <taxon>Bacillales</taxon>
        <taxon>Paenibacillaceae</taxon>
        <taxon>Paenibacillus</taxon>
    </lineage>
</organism>
<evidence type="ECO:0000313" key="4">
    <source>
        <dbReference type="Proteomes" id="UP001519273"/>
    </source>
</evidence>
<sequence length="285" mass="33174">MNHKIETSRGLYVLKALNSSISEEHLQYTKGVLSVLQAKQLPVLVPMISQSTGDNFFKLYGKRVQVTPFIEAHSFECRVKQVNSSGKMLRKFHDALMTMKPGPSPNYSFYPEDNFYAKAVDQMKSMHILSQSRISSIESWTEQLLNEWNRSREQLPTTIVHADWHFWNQYYTEDDNVCLIMDFDSIQRGIRIHDVAYALWVIHILLAEHSSSSLDEAFLQGYGTLTKEEQYMLPWALVRISLFFLCNAAFSSQAEQKLRKQWYTQKPFIEWILSDGKKSILQKTN</sequence>
<dbReference type="Gene3D" id="3.30.200.20">
    <property type="entry name" value="Phosphorylase Kinase, domain 1"/>
    <property type="match status" value="1"/>
</dbReference>
<name>A0ABS4H5S5_9BACL</name>
<dbReference type="PANTHER" id="PTHR21064:SF6">
    <property type="entry name" value="AMINOGLYCOSIDE PHOSPHOTRANSFERASE DOMAIN-CONTAINING PROTEIN"/>
    <property type="match status" value="1"/>
</dbReference>
<gene>
    <name evidence="3" type="ORF">J2Z20_002794</name>
</gene>
<dbReference type="RefSeq" id="WP_209851319.1">
    <property type="nucleotide sequence ID" value="NZ_CBCRVE010000009.1"/>
</dbReference>
<evidence type="ECO:0000259" key="2">
    <source>
        <dbReference type="Pfam" id="PF01636"/>
    </source>
</evidence>
<comment type="caution">
    <text evidence="3">The sequence shown here is derived from an EMBL/GenBank/DDBJ whole genome shotgun (WGS) entry which is preliminary data.</text>
</comment>
<keyword evidence="4" id="KW-1185">Reference proteome</keyword>
<dbReference type="PANTHER" id="PTHR21064">
    <property type="entry name" value="AMINOGLYCOSIDE PHOSPHOTRANSFERASE DOMAIN-CONTAINING PROTEIN-RELATED"/>
    <property type="match status" value="1"/>
</dbReference>
<dbReference type="InterPro" id="IPR050249">
    <property type="entry name" value="Pseudomonas-type_ThrB"/>
</dbReference>
<dbReference type="EMBL" id="JAGGKP010000008">
    <property type="protein sequence ID" value="MBP1937877.1"/>
    <property type="molecule type" value="Genomic_DNA"/>
</dbReference>